<gene>
    <name evidence="1" type="ORF">HMPREF2130_10755</name>
</gene>
<dbReference type="Pfam" id="PF18728">
    <property type="entry name" value="HEPN_AbiV"/>
    <property type="match status" value="1"/>
</dbReference>
<dbReference type="InterPro" id="IPR030987">
    <property type="entry name" value="AbiV"/>
</dbReference>
<reference evidence="1 2" key="1">
    <citation type="submission" date="2014-07" db="EMBL/GenBank/DDBJ databases">
        <authorList>
            <person name="McCorrison J."/>
            <person name="Sanka R."/>
            <person name="Torralba M."/>
            <person name="Gillis M."/>
            <person name="Haft D.H."/>
            <person name="Methe B."/>
            <person name="Sutton G."/>
            <person name="Nelson K.E."/>
        </authorList>
    </citation>
    <scope>NUCLEOTIDE SEQUENCE [LARGE SCALE GENOMIC DNA]</scope>
    <source>
        <strain evidence="1 2">DNF00040</strain>
    </source>
</reference>
<evidence type="ECO:0000313" key="1">
    <source>
        <dbReference type="EMBL" id="KGF25850.1"/>
    </source>
</evidence>
<sequence length="204" mass="23104">MKKGFHLAHEASLVVSDEYTGLHGREEYNTAVFHVSELIRASHILFTSGSFAPSLFLTITVFEEIAKIKSGHMRSWGEGREKVRRGKDPLFNHGTKHKIAVDPIYLIGDRIANSIGHERAKEIFEKYESGNYSALREESLYFLRNKDGLHIPSRNIEPRLATEHLLIAVEIFCDEFWGMTAEASEICDMTDSIYSEVETALKGS</sequence>
<dbReference type="EMBL" id="JRNI01000085">
    <property type="protein sequence ID" value="KGF25850.1"/>
    <property type="molecule type" value="Genomic_DNA"/>
</dbReference>
<comment type="caution">
    <text evidence="1">The sequence shown here is derived from an EMBL/GenBank/DDBJ whole genome shotgun (WGS) entry which is preliminary data.</text>
</comment>
<keyword evidence="2" id="KW-1185">Reference proteome</keyword>
<organism evidence="1 2">
    <name type="scientific">Oligella urethralis DNF00040</name>
    <dbReference type="NCBI Taxonomy" id="1401065"/>
    <lineage>
        <taxon>Bacteria</taxon>
        <taxon>Pseudomonadati</taxon>
        <taxon>Pseudomonadota</taxon>
        <taxon>Betaproteobacteria</taxon>
        <taxon>Burkholderiales</taxon>
        <taxon>Alcaligenaceae</taxon>
        <taxon>Oligella</taxon>
    </lineage>
</organism>
<evidence type="ECO:0008006" key="3">
    <source>
        <dbReference type="Google" id="ProtNLM"/>
    </source>
</evidence>
<dbReference type="NCBIfam" id="TIGR04498">
    <property type="entry name" value="AbiV_defense"/>
    <property type="match status" value="1"/>
</dbReference>
<dbReference type="AlphaFoldDB" id="A0A095YTW6"/>
<protein>
    <recommendedName>
        <fullName evidence="3">AbiV family abortive infection protein</fullName>
    </recommendedName>
</protein>
<accession>A0A095YTW6</accession>
<name>A0A095YTW6_9BURK</name>
<dbReference type="eggNOG" id="ENOG50336RG">
    <property type="taxonomic scope" value="Bacteria"/>
</dbReference>
<evidence type="ECO:0000313" key="2">
    <source>
        <dbReference type="Proteomes" id="UP000029629"/>
    </source>
</evidence>
<proteinExistence type="predicted"/>
<dbReference type="RefSeq" id="WP_036560872.1">
    <property type="nucleotide sequence ID" value="NZ_JRNI01000085.1"/>
</dbReference>
<dbReference type="Proteomes" id="UP000029629">
    <property type="component" value="Unassembled WGS sequence"/>
</dbReference>